<keyword evidence="3" id="KW-0456">Lyase</keyword>
<evidence type="ECO:0000313" key="8">
    <source>
        <dbReference type="EMBL" id="QDU56173.1"/>
    </source>
</evidence>
<dbReference type="RefSeq" id="WP_145246921.1">
    <property type="nucleotide sequence ID" value="NZ_CP036278.1"/>
</dbReference>
<dbReference type="InterPro" id="IPR007565">
    <property type="entry name" value="4HFCP_synth"/>
</dbReference>
<protein>
    <recommendedName>
        <fullName evidence="2">(5-formylfuran-3-yl)methyl phosphate synthase</fullName>
        <ecNumber evidence="2">4.2.3.153</ecNumber>
    </recommendedName>
    <alternativeName>
        <fullName evidence="5">4-(hydroxymethyl)-2-furancarboxaldehyde-phosphate synthase</fullName>
    </alternativeName>
</protein>
<proteinExistence type="predicted"/>
<evidence type="ECO:0000256" key="2">
    <source>
        <dbReference type="ARBA" id="ARBA00012553"/>
    </source>
</evidence>
<accession>A0A518AN80</accession>
<dbReference type="PIRSF" id="PIRSF015957">
    <property type="entry name" value="UCP015957"/>
    <property type="match status" value="1"/>
</dbReference>
<evidence type="ECO:0000256" key="1">
    <source>
        <dbReference type="ARBA" id="ARBA00003810"/>
    </source>
</evidence>
<reference evidence="8 9" key="1">
    <citation type="submission" date="2019-02" db="EMBL/GenBank/DDBJ databases">
        <title>Deep-cultivation of Planctomycetes and their phenomic and genomic characterization uncovers novel biology.</title>
        <authorList>
            <person name="Wiegand S."/>
            <person name="Jogler M."/>
            <person name="Boedeker C."/>
            <person name="Pinto D."/>
            <person name="Vollmers J."/>
            <person name="Rivas-Marin E."/>
            <person name="Kohn T."/>
            <person name="Peeters S.H."/>
            <person name="Heuer A."/>
            <person name="Rast P."/>
            <person name="Oberbeckmann S."/>
            <person name="Bunk B."/>
            <person name="Jeske O."/>
            <person name="Meyerdierks A."/>
            <person name="Storesund J.E."/>
            <person name="Kallscheuer N."/>
            <person name="Luecker S."/>
            <person name="Lage O.M."/>
            <person name="Pohl T."/>
            <person name="Merkel B.J."/>
            <person name="Hornburger P."/>
            <person name="Mueller R.-W."/>
            <person name="Bruemmer F."/>
            <person name="Labrenz M."/>
            <person name="Spormann A.M."/>
            <person name="Op den Camp H."/>
            <person name="Overmann J."/>
            <person name="Amann R."/>
            <person name="Jetten M.S.M."/>
            <person name="Mascher T."/>
            <person name="Medema M.H."/>
            <person name="Devos D.P."/>
            <person name="Kaster A.-K."/>
            <person name="Ovreas L."/>
            <person name="Rohde M."/>
            <person name="Galperin M.Y."/>
            <person name="Jogler C."/>
        </authorList>
    </citation>
    <scope>NUCLEOTIDE SEQUENCE [LARGE SCALE GENOMIC DNA]</scope>
    <source>
        <strain evidence="8 9">Pan181</strain>
    </source>
</reference>
<dbReference type="GO" id="GO:0016829">
    <property type="term" value="F:lyase activity"/>
    <property type="evidence" value="ECO:0007669"/>
    <property type="project" value="UniProtKB-KW"/>
</dbReference>
<keyword evidence="9" id="KW-1185">Reference proteome</keyword>
<name>A0A518AN80_9BACT</name>
<dbReference type="EMBL" id="CP036278">
    <property type="protein sequence ID" value="QDU56173.1"/>
    <property type="molecule type" value="Genomic_DNA"/>
</dbReference>
<dbReference type="EC" id="4.2.3.153" evidence="2"/>
<feature type="active site" description="Proton acceptor" evidence="7">
    <location>
        <position position="84"/>
    </location>
</feature>
<dbReference type="KEGG" id="amuc:Pan181_23780"/>
<evidence type="ECO:0000256" key="3">
    <source>
        <dbReference type="ARBA" id="ARBA00023239"/>
    </source>
</evidence>
<evidence type="ECO:0000313" key="9">
    <source>
        <dbReference type="Proteomes" id="UP000315750"/>
    </source>
</evidence>
<dbReference type="OrthoDB" id="289419at2"/>
<gene>
    <name evidence="8" type="ORF">Pan181_23780</name>
</gene>
<dbReference type="InterPro" id="IPR013785">
    <property type="entry name" value="Aldolase_TIM"/>
</dbReference>
<evidence type="ECO:0000256" key="7">
    <source>
        <dbReference type="PIRSR" id="PIRSR015957-1"/>
    </source>
</evidence>
<comment type="catalytic activity">
    <reaction evidence="6">
        <text>2 D-glyceraldehyde 3-phosphate = 4-(hydroxymethyl)-2-furancarboxaldehyde phosphate + phosphate + 2 H2O</text>
        <dbReference type="Rhea" id="RHEA:43536"/>
        <dbReference type="ChEBI" id="CHEBI:15377"/>
        <dbReference type="ChEBI" id="CHEBI:43474"/>
        <dbReference type="ChEBI" id="CHEBI:59776"/>
        <dbReference type="ChEBI" id="CHEBI:83407"/>
        <dbReference type="EC" id="4.2.3.153"/>
    </reaction>
</comment>
<dbReference type="AlphaFoldDB" id="A0A518AN80"/>
<sequence length="242" mass="26019">MPLLLVSVVNDREARQAMTAGADWIDIKQPARGSLGMADADAICTAVQAIAGERPVSIALGELVKWNDTAALEPQQFAGVARVKVGLAGTAPGGKWQPEWRDRWLSLCESLPAGVEPVAVHYADWLLCDAPSFDELLSAALTAGCSSMLIDTYYKSGRSLVHHYTTSELTELVRRAHQSGLEFVAAGSLRFEHLPTVIAAGADIVAVRGAACLTDDRTSPLCAERVEELKKFLAYEPLSDSR</sequence>
<evidence type="ECO:0000256" key="4">
    <source>
        <dbReference type="ARBA" id="ARBA00023270"/>
    </source>
</evidence>
<feature type="active site" description="Schiff-base intermediate with substrate" evidence="7">
    <location>
        <position position="28"/>
    </location>
</feature>
<evidence type="ECO:0000256" key="5">
    <source>
        <dbReference type="ARBA" id="ARBA00032523"/>
    </source>
</evidence>
<comment type="function">
    <text evidence="1">Catalyzes the formation of 4-(hydroxymethyl)-2-furancarboxaldehyde phosphate (4-HFC-P) from two molecules of glyceraldehyde-3-P (GA-3-P).</text>
</comment>
<keyword evidence="4" id="KW-0704">Schiff base</keyword>
<dbReference type="InterPro" id="IPR011060">
    <property type="entry name" value="RibuloseP-bd_barrel"/>
</dbReference>
<dbReference type="Pfam" id="PF04476">
    <property type="entry name" value="4HFCP_synth"/>
    <property type="match status" value="1"/>
</dbReference>
<dbReference type="Proteomes" id="UP000315750">
    <property type="component" value="Chromosome"/>
</dbReference>
<evidence type="ECO:0000256" key="6">
    <source>
        <dbReference type="ARBA" id="ARBA00047628"/>
    </source>
</evidence>
<organism evidence="8 9">
    <name type="scientific">Aeoliella mucimassa</name>
    <dbReference type="NCBI Taxonomy" id="2527972"/>
    <lineage>
        <taxon>Bacteria</taxon>
        <taxon>Pseudomonadati</taxon>
        <taxon>Planctomycetota</taxon>
        <taxon>Planctomycetia</taxon>
        <taxon>Pirellulales</taxon>
        <taxon>Lacipirellulaceae</taxon>
        <taxon>Aeoliella</taxon>
    </lineage>
</organism>
<dbReference type="SUPFAM" id="SSF51366">
    <property type="entry name" value="Ribulose-phoshate binding barrel"/>
    <property type="match status" value="1"/>
</dbReference>
<dbReference type="Gene3D" id="3.20.20.70">
    <property type="entry name" value="Aldolase class I"/>
    <property type="match status" value="1"/>
</dbReference>